<feature type="region of interest" description="Disordered" evidence="1">
    <location>
        <begin position="1"/>
        <end position="64"/>
    </location>
</feature>
<gene>
    <name evidence="2" type="ORF">MUK42_21810</name>
</gene>
<evidence type="ECO:0000256" key="1">
    <source>
        <dbReference type="SAM" id="MobiDB-lite"/>
    </source>
</evidence>
<feature type="region of interest" description="Disordered" evidence="1">
    <location>
        <begin position="107"/>
        <end position="154"/>
    </location>
</feature>
<keyword evidence="3" id="KW-1185">Reference proteome</keyword>
<evidence type="ECO:0000313" key="2">
    <source>
        <dbReference type="EMBL" id="URD79536.1"/>
    </source>
</evidence>
<proteinExistence type="predicted"/>
<accession>A0A9E7EMQ2</accession>
<organism evidence="2 3">
    <name type="scientific">Musa troglodytarum</name>
    <name type="common">fe'i banana</name>
    <dbReference type="NCBI Taxonomy" id="320322"/>
    <lineage>
        <taxon>Eukaryota</taxon>
        <taxon>Viridiplantae</taxon>
        <taxon>Streptophyta</taxon>
        <taxon>Embryophyta</taxon>
        <taxon>Tracheophyta</taxon>
        <taxon>Spermatophyta</taxon>
        <taxon>Magnoliopsida</taxon>
        <taxon>Liliopsida</taxon>
        <taxon>Zingiberales</taxon>
        <taxon>Musaceae</taxon>
        <taxon>Musa</taxon>
    </lineage>
</organism>
<feature type="compositionally biased region" description="Low complexity" evidence="1">
    <location>
        <begin position="43"/>
        <end position="55"/>
    </location>
</feature>
<dbReference type="Proteomes" id="UP001055439">
    <property type="component" value="Chromosome 10"/>
</dbReference>
<dbReference type="AlphaFoldDB" id="A0A9E7EMQ2"/>
<reference evidence="2" key="1">
    <citation type="submission" date="2022-05" db="EMBL/GenBank/DDBJ databases">
        <title>The Musa troglodytarum L. genome provides insights into the mechanism of non-climacteric behaviour and enrichment of carotenoids.</title>
        <authorList>
            <person name="Wang J."/>
        </authorList>
    </citation>
    <scope>NUCLEOTIDE SEQUENCE</scope>
    <source>
        <tissue evidence="2">Leaf</tissue>
    </source>
</reference>
<protein>
    <submittedName>
        <fullName evidence="2">Uncharacterized protein</fullName>
    </submittedName>
</protein>
<feature type="compositionally biased region" description="Polar residues" evidence="1">
    <location>
        <begin position="9"/>
        <end position="21"/>
    </location>
</feature>
<sequence length="263" mass="27898">MPIRARHFPNTSHRSTRSAPSRATEFTARRANPASTRSRSLFSRATVASSDSSSAPKCPHASANRPEKAAVLVLISCSTSVTTAGRRARKRRRSSSRGVRRRYALVRHTREDERQVNSQGLAGLVPKRRRVQLRRPPGDDGETEPHAGPLRQLSDPTANFAQARGVVVAVKQGCGIGDGGDLNGWRAGGGGPAAMAVGKGVDEGVVLPALANIQIDDMDLGLVLDGLQNCKIGGDQAELKAGRKVVEHLGGGRAPRCTAPRSL</sequence>
<evidence type="ECO:0000313" key="3">
    <source>
        <dbReference type="Proteomes" id="UP001055439"/>
    </source>
</evidence>
<dbReference type="EMBL" id="CP097503">
    <property type="protein sequence ID" value="URD79536.1"/>
    <property type="molecule type" value="Genomic_DNA"/>
</dbReference>
<name>A0A9E7EMQ2_9LILI</name>